<evidence type="ECO:0000313" key="2">
    <source>
        <dbReference type="EMBL" id="KDP43020.1"/>
    </source>
</evidence>
<accession>A0A067LES5</accession>
<keyword evidence="1" id="KW-0472">Membrane</keyword>
<evidence type="ECO:0000313" key="3">
    <source>
        <dbReference type="Proteomes" id="UP000027138"/>
    </source>
</evidence>
<keyword evidence="1" id="KW-1133">Transmembrane helix</keyword>
<sequence>MPHSPLTISRPPVHHRYCHHRATTSSSLLFFLLLSLLSFLSFSFSSVFLRSWRETAAAEARHHQFERSHRTPPVLLSAACRRSTSASTAPLSFRPGEYSICRASTDLSLPLPLPSLQRASDKSDLSSPPLCATASRIRPPAFTALQSGTQVYKISKCEDKGWKHVARKAVSLDDNKEL</sequence>
<gene>
    <name evidence="2" type="ORF">JCGZ_25206</name>
</gene>
<evidence type="ECO:0000256" key="1">
    <source>
        <dbReference type="SAM" id="Phobius"/>
    </source>
</evidence>
<keyword evidence="3" id="KW-1185">Reference proteome</keyword>
<organism evidence="2 3">
    <name type="scientific">Jatropha curcas</name>
    <name type="common">Barbados nut</name>
    <dbReference type="NCBI Taxonomy" id="180498"/>
    <lineage>
        <taxon>Eukaryota</taxon>
        <taxon>Viridiplantae</taxon>
        <taxon>Streptophyta</taxon>
        <taxon>Embryophyta</taxon>
        <taxon>Tracheophyta</taxon>
        <taxon>Spermatophyta</taxon>
        <taxon>Magnoliopsida</taxon>
        <taxon>eudicotyledons</taxon>
        <taxon>Gunneridae</taxon>
        <taxon>Pentapetalae</taxon>
        <taxon>rosids</taxon>
        <taxon>fabids</taxon>
        <taxon>Malpighiales</taxon>
        <taxon>Euphorbiaceae</taxon>
        <taxon>Crotonoideae</taxon>
        <taxon>Jatropheae</taxon>
        <taxon>Jatropha</taxon>
    </lineage>
</organism>
<reference evidence="2 3" key="1">
    <citation type="journal article" date="2014" name="PLoS ONE">
        <title>Global Analysis of Gene Expression Profiles in Physic Nut (Jatropha curcas L.) Seedlings Exposed to Salt Stress.</title>
        <authorList>
            <person name="Zhang L."/>
            <person name="Zhang C."/>
            <person name="Wu P."/>
            <person name="Chen Y."/>
            <person name="Li M."/>
            <person name="Jiang H."/>
            <person name="Wu G."/>
        </authorList>
    </citation>
    <scope>NUCLEOTIDE SEQUENCE [LARGE SCALE GENOMIC DNA]</scope>
    <source>
        <strain evidence="3">cv. GZQX0401</strain>
        <tissue evidence="2">Young leaves</tissue>
    </source>
</reference>
<dbReference type="EMBL" id="KK914283">
    <property type="protein sequence ID" value="KDP43020.1"/>
    <property type="molecule type" value="Genomic_DNA"/>
</dbReference>
<dbReference type="Proteomes" id="UP000027138">
    <property type="component" value="Unassembled WGS sequence"/>
</dbReference>
<feature type="transmembrane region" description="Helical" evidence="1">
    <location>
        <begin position="28"/>
        <end position="49"/>
    </location>
</feature>
<proteinExistence type="predicted"/>
<keyword evidence="1" id="KW-0812">Transmembrane</keyword>
<dbReference type="AlphaFoldDB" id="A0A067LES5"/>
<protein>
    <submittedName>
        <fullName evidence="2">Uncharacterized protein</fullName>
    </submittedName>
</protein>
<name>A0A067LES5_JATCU</name>